<evidence type="ECO:0000313" key="1">
    <source>
        <dbReference type="EMBL" id="KZV44847.1"/>
    </source>
</evidence>
<keyword evidence="2" id="KW-1185">Reference proteome</keyword>
<dbReference type="OrthoDB" id="2735536at2759"/>
<name>A0A2Z7CG50_9LAMI</name>
<dbReference type="AlphaFoldDB" id="A0A2Z7CG50"/>
<organism evidence="1 2">
    <name type="scientific">Dorcoceras hygrometricum</name>
    <dbReference type="NCBI Taxonomy" id="472368"/>
    <lineage>
        <taxon>Eukaryota</taxon>
        <taxon>Viridiplantae</taxon>
        <taxon>Streptophyta</taxon>
        <taxon>Embryophyta</taxon>
        <taxon>Tracheophyta</taxon>
        <taxon>Spermatophyta</taxon>
        <taxon>Magnoliopsida</taxon>
        <taxon>eudicotyledons</taxon>
        <taxon>Gunneridae</taxon>
        <taxon>Pentapetalae</taxon>
        <taxon>asterids</taxon>
        <taxon>lamiids</taxon>
        <taxon>Lamiales</taxon>
        <taxon>Gesneriaceae</taxon>
        <taxon>Didymocarpoideae</taxon>
        <taxon>Trichosporeae</taxon>
        <taxon>Loxocarpinae</taxon>
        <taxon>Dorcoceras</taxon>
    </lineage>
</organism>
<gene>
    <name evidence="1" type="ORF">F511_17024</name>
</gene>
<dbReference type="Proteomes" id="UP000250235">
    <property type="component" value="Unassembled WGS sequence"/>
</dbReference>
<reference evidence="1 2" key="1">
    <citation type="journal article" date="2015" name="Proc. Natl. Acad. Sci. U.S.A.">
        <title>The resurrection genome of Boea hygrometrica: A blueprint for survival of dehydration.</title>
        <authorList>
            <person name="Xiao L."/>
            <person name="Yang G."/>
            <person name="Zhang L."/>
            <person name="Yang X."/>
            <person name="Zhao S."/>
            <person name="Ji Z."/>
            <person name="Zhou Q."/>
            <person name="Hu M."/>
            <person name="Wang Y."/>
            <person name="Chen M."/>
            <person name="Xu Y."/>
            <person name="Jin H."/>
            <person name="Xiao X."/>
            <person name="Hu G."/>
            <person name="Bao F."/>
            <person name="Hu Y."/>
            <person name="Wan P."/>
            <person name="Li L."/>
            <person name="Deng X."/>
            <person name="Kuang T."/>
            <person name="Xiang C."/>
            <person name="Zhu J.K."/>
            <person name="Oliver M.J."/>
            <person name="He Y."/>
        </authorList>
    </citation>
    <scope>NUCLEOTIDE SEQUENCE [LARGE SCALE GENOMIC DNA]</scope>
    <source>
        <strain evidence="2">cv. XS01</strain>
    </source>
</reference>
<accession>A0A2Z7CG50</accession>
<evidence type="ECO:0000313" key="2">
    <source>
        <dbReference type="Proteomes" id="UP000250235"/>
    </source>
</evidence>
<dbReference type="EMBL" id="KQ996490">
    <property type="protein sequence ID" value="KZV44847.1"/>
    <property type="molecule type" value="Genomic_DNA"/>
</dbReference>
<sequence length="59" mass="6810">MKQDSISGRFLCSNGYVSTAEIAGYYRSKYPELSINKEYVSACFLVDLLKQFRSRQSIF</sequence>
<protein>
    <submittedName>
        <fullName evidence="1">Anthocyanidin reductase-like</fullName>
    </submittedName>
</protein>
<proteinExistence type="predicted"/>